<feature type="domain" description="PARG catalytic Macro" evidence="7">
    <location>
        <begin position="813"/>
        <end position="1013"/>
    </location>
</feature>
<dbReference type="EMBL" id="CAJNOG010000123">
    <property type="protein sequence ID" value="CAF0975697.1"/>
    <property type="molecule type" value="Genomic_DNA"/>
</dbReference>
<dbReference type="GO" id="GO:0005634">
    <property type="term" value="C:nucleus"/>
    <property type="evidence" value="ECO:0007669"/>
    <property type="project" value="TreeGrafter"/>
</dbReference>
<dbReference type="GO" id="GO:0004649">
    <property type="term" value="F:poly(ADP-ribose) glycohydrolase activity"/>
    <property type="evidence" value="ECO:0007669"/>
    <property type="project" value="UniProtKB-EC"/>
</dbReference>
<feature type="active site" evidence="4">
    <location>
        <position position="843"/>
    </location>
</feature>
<dbReference type="GO" id="GO:1990966">
    <property type="term" value="P:ATP generation from poly-ADP-D-ribose"/>
    <property type="evidence" value="ECO:0007669"/>
    <property type="project" value="TreeGrafter"/>
</dbReference>
<dbReference type="PANTHER" id="PTHR12837:SF0">
    <property type="entry name" value="POLY(ADP-RIBOSE) GLYCOHYDROLASE"/>
    <property type="match status" value="1"/>
</dbReference>
<dbReference type="Pfam" id="PF20811">
    <property type="entry name" value="PARG_cat_N"/>
    <property type="match status" value="2"/>
</dbReference>
<reference evidence="9" key="1">
    <citation type="submission" date="2021-02" db="EMBL/GenBank/DDBJ databases">
        <authorList>
            <person name="Nowell W R."/>
        </authorList>
    </citation>
    <scope>NUCLEOTIDE SEQUENCE</scope>
</reference>
<sequence>MGCVPSSQSKRPKSDNRQMSAEQGSQRQGRPNDKRSNQTPQHPERHDNHEPKQTPGQQERFNNREPKQAPQHLGRFDNHEPKQAPHHLGRFDNKGPEPTPQHQGRFDNKGPEPIEEENIDAFENGAQAGATASRGASFESITNICSQPPQVEDMQVIGNENSIFMIEPFKYNPSQPDRAPNPINVGNGYDDRWDENHLHMPCSPKYVDAYSQEEKDRFLRVTLPKMCDLVLTLEAVCPQAPPLLRIGSNRSVTMSQKQAASLLACSFFCLFPNSSNRKQSQDADNYQNPNFDRLYANGPPQKMEKLKCILNYFRRVTEKMPNGVITFQRYMLPSRSYPSWRDSSIDLGDLHLTTSKKIEEVQNTLQADFANKYIGGGVLGSGCVQEEIRFSICPEMLVSLLVCEVMEDNECIFLIGCEQYSSYRGYAHSFQFDGDYKDTTPKDKWGRKWCHLVAMDAIYFQNPSTQYNMKAIDRELIKAYTSFRPLGKGPNYEFGITTGNWGCGAFNGDKQLKAIIQWMAASVAGRPLIYAAFGDKKLIETFYEIYAILKNQRATGVSFDDIINICPDPPHVTDMEQIQDENSIFMISPFKFDPTHPEREPTSVYCQNNYGHRGDMNHVHMPCSPHNTTKDKKSVWSLICKSLIELKNMCDTDTATVENLTETIQNCIRHRCDMNSLEKLINEIYSIDERRHFMSTVLSNICSLALNVGLVCPQPLPLLRTGLNRSVTMSQKQVASLLACSFFCLFPNRSYSKHRNKFSSFPHANFISLYKTGHPKNIEKLKCILHYFRRTTEEMPNGVITIRRFSLPKQFLPIWHKSHTSLCDLHLTTSKKIEEVQNTLQADFANKYIGGGVLGSGCVQEEIRFSICPEMLVSLLVCEVMEDNECIFLIGCEQYSSYKGYAHSFQFDGDYRDTTPKNNWGRKWCHLVAMDAIYFRDPSKQYNMKAVDRELIKAYTSFYPLGRGPNYEFGITTGNWGCGAFNGDRYLKAIIQWMAASEAKRPLIYAAYRNKNLVNSFNVVYEYLKDQKATVADLYQYIQRYLTQVERGTLFEYILNTPVSFLK</sequence>
<feature type="domain" description="PARG catalytic Macro" evidence="7">
    <location>
        <begin position="338"/>
        <end position="538"/>
    </location>
</feature>
<protein>
    <recommendedName>
        <fullName evidence="2">poly(ADP-ribose) glycohydrolase</fullName>
        <ecNumber evidence="2">3.2.1.143</ecNumber>
    </recommendedName>
</protein>
<keyword evidence="3" id="KW-0378">Hydrolase</keyword>
<comment type="similarity">
    <text evidence="1">Belongs to the poly(ADP-ribose) glycohydrolase family.</text>
</comment>
<evidence type="ECO:0000256" key="6">
    <source>
        <dbReference type="SAM" id="MobiDB-lite"/>
    </source>
</evidence>
<dbReference type="GO" id="GO:0006282">
    <property type="term" value="P:regulation of DNA repair"/>
    <property type="evidence" value="ECO:0007669"/>
    <property type="project" value="InterPro"/>
</dbReference>
<proteinExistence type="inferred from homology"/>
<feature type="active site" evidence="4">
    <location>
        <position position="862"/>
    </location>
</feature>
<dbReference type="PANTHER" id="PTHR12837">
    <property type="entry name" value="POLY ADP-RIBOSE GLYCOHYDROLASE"/>
    <property type="match status" value="1"/>
</dbReference>
<dbReference type="Proteomes" id="UP000663845">
    <property type="component" value="Unassembled WGS sequence"/>
</dbReference>
<dbReference type="InterPro" id="IPR046372">
    <property type="entry name" value="PARG_cat_C"/>
</dbReference>
<evidence type="ECO:0000256" key="3">
    <source>
        <dbReference type="ARBA" id="ARBA00022801"/>
    </source>
</evidence>
<dbReference type="GO" id="GO:0005975">
    <property type="term" value="P:carbohydrate metabolic process"/>
    <property type="evidence" value="ECO:0007669"/>
    <property type="project" value="InterPro"/>
</dbReference>
<evidence type="ECO:0000259" key="7">
    <source>
        <dbReference type="Pfam" id="PF05028"/>
    </source>
</evidence>
<organism evidence="9 10">
    <name type="scientific">Adineta steineri</name>
    <dbReference type="NCBI Taxonomy" id="433720"/>
    <lineage>
        <taxon>Eukaryota</taxon>
        <taxon>Metazoa</taxon>
        <taxon>Spiralia</taxon>
        <taxon>Gnathifera</taxon>
        <taxon>Rotifera</taxon>
        <taxon>Eurotatoria</taxon>
        <taxon>Bdelloidea</taxon>
        <taxon>Adinetida</taxon>
        <taxon>Adinetidae</taxon>
        <taxon>Adineta</taxon>
    </lineage>
</organism>
<evidence type="ECO:0000313" key="10">
    <source>
        <dbReference type="Proteomes" id="UP000663845"/>
    </source>
</evidence>
<evidence type="ECO:0000256" key="1">
    <source>
        <dbReference type="ARBA" id="ARBA00009545"/>
    </source>
</evidence>
<feature type="compositionally biased region" description="Basic and acidic residues" evidence="6">
    <location>
        <begin position="74"/>
        <end position="95"/>
    </location>
</feature>
<name>A0A814F4B9_9BILA</name>
<evidence type="ECO:0000256" key="2">
    <source>
        <dbReference type="ARBA" id="ARBA00012255"/>
    </source>
</evidence>
<evidence type="ECO:0000256" key="5">
    <source>
        <dbReference type="PIRSR" id="PIRSR607724-2"/>
    </source>
</evidence>
<feature type="binding site" evidence="5">
    <location>
        <position position="846"/>
    </location>
    <ligand>
        <name>substrate</name>
    </ligand>
</feature>
<dbReference type="GO" id="GO:0009225">
    <property type="term" value="P:nucleotide-sugar metabolic process"/>
    <property type="evidence" value="ECO:0007669"/>
    <property type="project" value="TreeGrafter"/>
</dbReference>
<evidence type="ECO:0000313" key="9">
    <source>
        <dbReference type="EMBL" id="CAF0975697.1"/>
    </source>
</evidence>
<dbReference type="AlphaFoldDB" id="A0A814F4B9"/>
<feature type="domain" description="PARG helical" evidence="8">
    <location>
        <begin position="687"/>
        <end position="804"/>
    </location>
</feature>
<feature type="compositionally biased region" description="Polar residues" evidence="6">
    <location>
        <begin position="17"/>
        <end position="29"/>
    </location>
</feature>
<feature type="binding site" evidence="5">
    <location>
        <position position="860"/>
    </location>
    <ligand>
        <name>substrate</name>
    </ligand>
</feature>
<evidence type="ECO:0000256" key="4">
    <source>
        <dbReference type="PIRSR" id="PIRSR607724-1"/>
    </source>
</evidence>
<accession>A0A814F4B9</accession>
<feature type="region of interest" description="Disordered" evidence="6">
    <location>
        <begin position="1"/>
        <end position="113"/>
    </location>
</feature>
<feature type="domain" description="PARG helical" evidence="8">
    <location>
        <begin position="210"/>
        <end position="329"/>
    </location>
</feature>
<feature type="binding site" evidence="5">
    <location>
        <position position="901"/>
    </location>
    <ligand>
        <name>substrate</name>
    </ligand>
</feature>
<dbReference type="EC" id="3.2.1.143" evidence="2"/>
<gene>
    <name evidence="9" type="ORF">JYZ213_LOCUS14642</name>
</gene>
<comment type="caution">
    <text evidence="9">The sequence shown here is derived from an EMBL/GenBank/DDBJ whole genome shotgun (WGS) entry which is preliminary data.</text>
</comment>
<feature type="compositionally biased region" description="Basic and acidic residues" evidence="6">
    <location>
        <begin position="30"/>
        <end position="52"/>
    </location>
</feature>
<dbReference type="GO" id="GO:0005737">
    <property type="term" value="C:cytoplasm"/>
    <property type="evidence" value="ECO:0007669"/>
    <property type="project" value="TreeGrafter"/>
</dbReference>
<dbReference type="InterPro" id="IPR007724">
    <property type="entry name" value="Poly_GlycHdrlase"/>
</dbReference>
<dbReference type="InterPro" id="IPR048362">
    <property type="entry name" value="PARG_helical"/>
</dbReference>
<feature type="active site" evidence="4">
    <location>
        <position position="861"/>
    </location>
</feature>
<evidence type="ECO:0000259" key="8">
    <source>
        <dbReference type="Pfam" id="PF20811"/>
    </source>
</evidence>
<dbReference type="Pfam" id="PF05028">
    <property type="entry name" value="PARG_cat_C"/>
    <property type="match status" value="2"/>
</dbReference>